<sequence length="121" mass="12393">MQQGRLGKPQSRLNVSVPVNGDTSDAVNCDAQQGVLRGLVTPGGFTGNITFEAGPPTTNGAPPASDWVPIYDAAGNQVTVTAGASRFIGFFGDVMAGVAWIRVKCSAAQAAGASIRLVFAR</sequence>
<protein>
    <submittedName>
        <fullName evidence="1">Uncharacterized protein</fullName>
    </submittedName>
</protein>
<accession>A0A437MF68</accession>
<proteinExistence type="predicted"/>
<dbReference type="Proteomes" id="UP000282957">
    <property type="component" value="Unassembled WGS sequence"/>
</dbReference>
<dbReference type="RefSeq" id="WP_127788199.1">
    <property type="nucleotide sequence ID" value="NZ_SACL01000004.1"/>
</dbReference>
<dbReference type="EMBL" id="SACL01000004">
    <property type="protein sequence ID" value="RVT96266.1"/>
    <property type="molecule type" value="Genomic_DNA"/>
</dbReference>
<organism evidence="1 2">
    <name type="scientific">Rhodovarius crocodyli</name>
    <dbReference type="NCBI Taxonomy" id="1979269"/>
    <lineage>
        <taxon>Bacteria</taxon>
        <taxon>Pseudomonadati</taxon>
        <taxon>Pseudomonadota</taxon>
        <taxon>Alphaproteobacteria</taxon>
        <taxon>Acetobacterales</taxon>
        <taxon>Roseomonadaceae</taxon>
        <taxon>Rhodovarius</taxon>
    </lineage>
</organism>
<evidence type="ECO:0000313" key="1">
    <source>
        <dbReference type="EMBL" id="RVT96266.1"/>
    </source>
</evidence>
<keyword evidence="2" id="KW-1185">Reference proteome</keyword>
<dbReference type="AlphaFoldDB" id="A0A437MF68"/>
<gene>
    <name evidence="1" type="ORF">EOD42_14230</name>
</gene>
<comment type="caution">
    <text evidence="1">The sequence shown here is derived from an EMBL/GenBank/DDBJ whole genome shotgun (WGS) entry which is preliminary data.</text>
</comment>
<evidence type="ECO:0000313" key="2">
    <source>
        <dbReference type="Proteomes" id="UP000282957"/>
    </source>
</evidence>
<reference evidence="1 2" key="1">
    <citation type="submission" date="2019-01" db="EMBL/GenBank/DDBJ databases">
        <authorList>
            <person name="Chen W.-M."/>
        </authorList>
    </citation>
    <scope>NUCLEOTIDE SEQUENCE [LARGE SCALE GENOMIC DNA]</scope>
    <source>
        <strain evidence="1 2">CCP-6</strain>
    </source>
</reference>
<name>A0A437MF68_9PROT</name>